<keyword evidence="6" id="KW-0106">Calcium</keyword>
<dbReference type="EMBL" id="CAJFCJ010000050">
    <property type="protein sequence ID" value="CAD5126466.1"/>
    <property type="molecule type" value="Genomic_DNA"/>
</dbReference>
<keyword evidence="5" id="KW-0430">Lectin</keyword>
<reference evidence="9 10" key="1">
    <citation type="submission" date="2020-08" db="EMBL/GenBank/DDBJ databases">
        <authorList>
            <person name="Hejnol A."/>
        </authorList>
    </citation>
    <scope>NUCLEOTIDE SEQUENCE [LARGE SCALE GENOMIC DNA]</scope>
</reference>
<protein>
    <submittedName>
        <fullName evidence="9">DgyrCDS14591</fullName>
    </submittedName>
</protein>
<dbReference type="PANTHER" id="PTHR45713">
    <property type="entry name" value="FTP DOMAIN-CONTAINING PROTEIN"/>
    <property type="match status" value="1"/>
</dbReference>
<evidence type="ECO:0000256" key="1">
    <source>
        <dbReference type="ARBA" id="ARBA00002219"/>
    </source>
</evidence>
<evidence type="ECO:0000313" key="10">
    <source>
        <dbReference type="Proteomes" id="UP000549394"/>
    </source>
</evidence>
<keyword evidence="7" id="KW-1015">Disulfide bond</keyword>
<evidence type="ECO:0000259" key="8">
    <source>
        <dbReference type="SMART" id="SM00607"/>
    </source>
</evidence>
<evidence type="ECO:0000313" key="9">
    <source>
        <dbReference type="EMBL" id="CAD5126466.1"/>
    </source>
</evidence>
<evidence type="ECO:0000256" key="4">
    <source>
        <dbReference type="ARBA" id="ARBA00022723"/>
    </source>
</evidence>
<dbReference type="Gene3D" id="2.60.120.260">
    <property type="entry name" value="Galactose-binding domain-like"/>
    <property type="match status" value="2"/>
</dbReference>
<evidence type="ECO:0000256" key="6">
    <source>
        <dbReference type="ARBA" id="ARBA00022837"/>
    </source>
</evidence>
<keyword evidence="10" id="KW-1185">Reference proteome</keyword>
<dbReference type="Proteomes" id="UP000549394">
    <property type="component" value="Unassembled WGS sequence"/>
</dbReference>
<dbReference type="InterPro" id="IPR008979">
    <property type="entry name" value="Galactose-bd-like_sf"/>
</dbReference>
<comment type="subunit">
    <text evidence="3">Homotrimer.</text>
</comment>
<dbReference type="GO" id="GO:0010185">
    <property type="term" value="P:regulation of cellular defense response"/>
    <property type="evidence" value="ECO:0007669"/>
    <property type="project" value="UniProtKB-ARBA"/>
</dbReference>
<evidence type="ECO:0000256" key="3">
    <source>
        <dbReference type="ARBA" id="ARBA00011233"/>
    </source>
</evidence>
<evidence type="ECO:0000256" key="7">
    <source>
        <dbReference type="ARBA" id="ARBA00023157"/>
    </source>
</evidence>
<dbReference type="OrthoDB" id="547680at2759"/>
<name>A0A7I8WEI0_9ANNE</name>
<dbReference type="SMART" id="SM00607">
    <property type="entry name" value="FTP"/>
    <property type="match status" value="1"/>
</dbReference>
<proteinExistence type="inferred from homology"/>
<dbReference type="AlphaFoldDB" id="A0A7I8WEI0"/>
<evidence type="ECO:0000256" key="5">
    <source>
        <dbReference type="ARBA" id="ARBA00022734"/>
    </source>
</evidence>
<keyword evidence="4" id="KW-0479">Metal-binding</keyword>
<dbReference type="InterPro" id="IPR051941">
    <property type="entry name" value="BG_Antigen-Binding_Lectin"/>
</dbReference>
<comment type="function">
    <text evidence="1">Acts as a defensive agent. Recognizes blood group fucosylated oligosaccharides including A, B, H and Lewis B-type antigens. Does not recognize Lewis A antigen and has low affinity for monovalent haptens.</text>
</comment>
<dbReference type="GO" id="GO:0001868">
    <property type="term" value="P:regulation of complement activation, lectin pathway"/>
    <property type="evidence" value="ECO:0007669"/>
    <property type="project" value="UniProtKB-ARBA"/>
</dbReference>
<dbReference type="InterPro" id="IPR006585">
    <property type="entry name" value="FTP1"/>
</dbReference>
<evidence type="ECO:0000256" key="2">
    <source>
        <dbReference type="ARBA" id="ARBA00010147"/>
    </source>
</evidence>
<sequence>MKYRSIEIFIRLLFIIQKDKGYSFTAVDGQFNPDFAFRSCAHTLNVDNPWLLIQFPRAYIVRTIRVLNRDSLPEKLQKLSIRTKLSKDISLIDLNTFQLFGYYDQFTIAGGSRTFHYKYRPHYATTVIFDINAVDAWLTICEIEIWSLKNLAKNKTTSISSIWGNSGGEYAVDGMSSGKYIQQSSCSHTDDLATFPWWKVDLADKSRIFAVSIIGRISYLERLNNLMITVSERDDIPTESMDGLCGGYDGIVPPFTTVRCSNVTTGRYVTVWLRTSPTSNILTLCEVDVFGYYLNESLTFITIILNNTKYEYANNTITKDCNGNFKSITNISSYGIQTFKIQVQSVAIEKFCLIGKLSLMTNYEKHGKEFINECTFLNSNNGYFKERDMFDTCSFQCACSDFHCQSFAVLVKEDLENPLREIFTFLSFQF</sequence>
<dbReference type="GO" id="GO:0042806">
    <property type="term" value="F:fucose binding"/>
    <property type="evidence" value="ECO:0007669"/>
    <property type="project" value="UniProtKB-ARBA"/>
</dbReference>
<gene>
    <name evidence="9" type="ORF">DGYR_LOCUS13709</name>
</gene>
<feature type="domain" description="Fucolectin tachylectin-4 pentraxin-1" evidence="8">
    <location>
        <begin position="148"/>
        <end position="295"/>
    </location>
</feature>
<accession>A0A7I8WEI0</accession>
<dbReference type="PANTHER" id="PTHR45713:SF6">
    <property type="entry name" value="F5_8 TYPE C DOMAIN-CONTAINING PROTEIN"/>
    <property type="match status" value="1"/>
</dbReference>
<comment type="similarity">
    <text evidence="2">Belongs to the fucolectin family.</text>
</comment>
<comment type="caution">
    <text evidence="9">The sequence shown here is derived from an EMBL/GenBank/DDBJ whole genome shotgun (WGS) entry which is preliminary data.</text>
</comment>
<organism evidence="9 10">
    <name type="scientific">Dimorphilus gyrociliatus</name>
    <dbReference type="NCBI Taxonomy" id="2664684"/>
    <lineage>
        <taxon>Eukaryota</taxon>
        <taxon>Metazoa</taxon>
        <taxon>Spiralia</taxon>
        <taxon>Lophotrochozoa</taxon>
        <taxon>Annelida</taxon>
        <taxon>Polychaeta</taxon>
        <taxon>Polychaeta incertae sedis</taxon>
        <taxon>Dinophilidae</taxon>
        <taxon>Dimorphilus</taxon>
    </lineage>
</organism>
<dbReference type="Pfam" id="PF22633">
    <property type="entry name" value="F5_F8_type_C_2"/>
    <property type="match status" value="1"/>
</dbReference>
<dbReference type="SUPFAM" id="SSF49785">
    <property type="entry name" value="Galactose-binding domain-like"/>
    <property type="match status" value="2"/>
</dbReference>
<dbReference type="GO" id="GO:0046872">
    <property type="term" value="F:metal ion binding"/>
    <property type="evidence" value="ECO:0007669"/>
    <property type="project" value="UniProtKB-KW"/>
</dbReference>